<dbReference type="InterPro" id="IPR052614">
    <property type="entry name" value="CFAP65"/>
</dbReference>
<keyword evidence="1" id="KW-0812">Transmembrane</keyword>
<keyword evidence="1" id="KW-1133">Transmembrane helix</keyword>
<name>A0A2J8NGD3_PANTR</name>
<gene>
    <name evidence="2" type="ORF">CK820_G0011068</name>
</gene>
<feature type="non-terminal residue" evidence="2">
    <location>
        <position position="234"/>
    </location>
</feature>
<evidence type="ECO:0000256" key="1">
    <source>
        <dbReference type="SAM" id="Phobius"/>
    </source>
</evidence>
<protein>
    <submittedName>
        <fullName evidence="2">CFAP65 isoform 5</fullName>
    </submittedName>
</protein>
<dbReference type="PANTHER" id="PTHR46127">
    <property type="entry name" value="CILIA- AND FLAGELLA-ASSOCIATED PROTEIN 65"/>
    <property type="match status" value="1"/>
</dbReference>
<reference evidence="2 3" key="1">
    <citation type="submission" date="2017-12" db="EMBL/GenBank/DDBJ databases">
        <title>High-resolution comparative analysis of great ape genomes.</title>
        <authorList>
            <person name="Pollen A."/>
            <person name="Hastie A."/>
            <person name="Hormozdiari F."/>
            <person name="Dougherty M."/>
            <person name="Liu R."/>
            <person name="Chaisson M."/>
            <person name="Hoppe E."/>
            <person name="Hill C."/>
            <person name="Pang A."/>
            <person name="Hillier L."/>
            <person name="Baker C."/>
            <person name="Armstrong J."/>
            <person name="Shendure J."/>
            <person name="Paten B."/>
            <person name="Wilson R."/>
            <person name="Chao H."/>
            <person name="Schneider V."/>
            <person name="Ventura M."/>
            <person name="Kronenberg Z."/>
            <person name="Murali S."/>
            <person name="Gordon D."/>
            <person name="Cantsilieris S."/>
            <person name="Munson K."/>
            <person name="Nelson B."/>
            <person name="Raja A."/>
            <person name="Underwood J."/>
            <person name="Diekhans M."/>
            <person name="Fiddes I."/>
            <person name="Haussler D."/>
            <person name="Eichler E."/>
        </authorList>
    </citation>
    <scope>NUCLEOTIDE SEQUENCE [LARGE SCALE GENOMIC DNA]</scope>
    <source>
        <strain evidence="2">Yerkes chimp pedigree #C0471</strain>
    </source>
</reference>
<dbReference type="PANTHER" id="PTHR46127:SF1">
    <property type="entry name" value="CILIA- AND FLAGELLA-ASSOCIATED PROTEIN 65"/>
    <property type="match status" value="1"/>
</dbReference>
<evidence type="ECO:0000313" key="2">
    <source>
        <dbReference type="EMBL" id="PNI70813.1"/>
    </source>
</evidence>
<keyword evidence="1" id="KW-0472">Membrane</keyword>
<comment type="caution">
    <text evidence="2">The sequence shown here is derived from an EMBL/GenBank/DDBJ whole genome shotgun (WGS) entry which is preliminary data.</text>
</comment>
<proteinExistence type="predicted"/>
<feature type="transmembrane region" description="Helical" evidence="1">
    <location>
        <begin position="176"/>
        <end position="199"/>
    </location>
</feature>
<accession>A0A2J8NGD3</accession>
<dbReference type="EMBL" id="NBAG03000230">
    <property type="protein sequence ID" value="PNI70813.1"/>
    <property type="molecule type" value="Genomic_DNA"/>
</dbReference>
<evidence type="ECO:0000313" key="3">
    <source>
        <dbReference type="Proteomes" id="UP000236370"/>
    </source>
</evidence>
<dbReference type="AlphaFoldDB" id="A0A2J8NGD3"/>
<sequence length="234" mass="26082">METAIWRRSYISLISSERAVHNWRGKSVQKKQAESKSQIKLHTQSAPFGLCPKGLMLTQAPSSIVRSRNSRNHTMNSGGSCLSASTVAIPAINDSSAAMSACSTISAQPASSMDTQMHSPKKQERVNKRVIWGIEVAEELHWKGWELGKETTRNLVLKNRSLKLQKMKYRPPKTKFFFTVIPQPIFLSPGITLTLPIVFRPLEAPLTAVIYEVQATCWYGAGSRQRSSIQLQAV</sequence>
<organism evidence="2 3">
    <name type="scientific">Pan troglodytes</name>
    <name type="common">Chimpanzee</name>
    <dbReference type="NCBI Taxonomy" id="9598"/>
    <lineage>
        <taxon>Eukaryota</taxon>
        <taxon>Metazoa</taxon>
        <taxon>Chordata</taxon>
        <taxon>Craniata</taxon>
        <taxon>Vertebrata</taxon>
        <taxon>Euteleostomi</taxon>
        <taxon>Mammalia</taxon>
        <taxon>Eutheria</taxon>
        <taxon>Euarchontoglires</taxon>
        <taxon>Primates</taxon>
        <taxon>Haplorrhini</taxon>
        <taxon>Catarrhini</taxon>
        <taxon>Hominidae</taxon>
        <taxon>Pan</taxon>
    </lineage>
</organism>
<dbReference type="Proteomes" id="UP000236370">
    <property type="component" value="Unassembled WGS sequence"/>
</dbReference>